<accession>A0ABS9TMV9</accession>
<protein>
    <submittedName>
        <fullName evidence="7">Cell division protein FtsK</fullName>
    </submittedName>
</protein>
<gene>
    <name evidence="7" type="ORF">MMF94_29460</name>
</gene>
<dbReference type="PANTHER" id="PTHR22683">
    <property type="entry name" value="SPORULATION PROTEIN RELATED"/>
    <property type="match status" value="1"/>
</dbReference>
<feature type="transmembrane region" description="Helical" evidence="5">
    <location>
        <begin position="42"/>
        <end position="75"/>
    </location>
</feature>
<feature type="region of interest" description="Disordered" evidence="4">
    <location>
        <begin position="459"/>
        <end position="500"/>
    </location>
</feature>
<keyword evidence="8" id="KW-1185">Reference proteome</keyword>
<dbReference type="RefSeq" id="WP_241040507.1">
    <property type="nucleotide sequence ID" value="NZ_BAAAJF010000014.1"/>
</dbReference>
<dbReference type="InterPro" id="IPR027417">
    <property type="entry name" value="P-loop_NTPase"/>
</dbReference>
<feature type="compositionally biased region" description="Gly residues" evidence="4">
    <location>
        <begin position="11"/>
        <end position="24"/>
    </location>
</feature>
<keyword evidence="5" id="KW-0472">Membrane</keyword>
<dbReference type="PROSITE" id="PS50901">
    <property type="entry name" value="FTSK"/>
    <property type="match status" value="1"/>
</dbReference>
<dbReference type="GO" id="GO:0051301">
    <property type="term" value="P:cell division"/>
    <property type="evidence" value="ECO:0007669"/>
    <property type="project" value="UniProtKB-KW"/>
</dbReference>
<evidence type="ECO:0000256" key="5">
    <source>
        <dbReference type="SAM" id="Phobius"/>
    </source>
</evidence>
<keyword evidence="2 3" id="KW-0067">ATP-binding</keyword>
<dbReference type="SUPFAM" id="SSF52540">
    <property type="entry name" value="P-loop containing nucleoside triphosphate hydrolases"/>
    <property type="match status" value="1"/>
</dbReference>
<feature type="region of interest" description="Disordered" evidence="4">
    <location>
        <begin position="1"/>
        <end position="24"/>
    </location>
</feature>
<keyword evidence="5" id="KW-0812">Transmembrane</keyword>
<evidence type="ECO:0000259" key="6">
    <source>
        <dbReference type="PROSITE" id="PS50901"/>
    </source>
</evidence>
<feature type="binding site" evidence="3">
    <location>
        <begin position="236"/>
        <end position="243"/>
    </location>
    <ligand>
        <name>ATP</name>
        <dbReference type="ChEBI" id="CHEBI:30616"/>
    </ligand>
</feature>
<dbReference type="Gene3D" id="3.40.50.300">
    <property type="entry name" value="P-loop containing nucleotide triphosphate hydrolases"/>
    <property type="match status" value="1"/>
</dbReference>
<dbReference type="InterPro" id="IPR002543">
    <property type="entry name" value="FtsK_dom"/>
</dbReference>
<evidence type="ECO:0000313" key="8">
    <source>
        <dbReference type="Proteomes" id="UP001299970"/>
    </source>
</evidence>
<sequence>MVAFLSKSRPRGGGAVAGRGSGRSTGGEIRALLWLARHPGWALLPAVAVWALLALGTVTVGSIAAGLLAGVLVWWRSHPPSFDRCAAPVLRSTWRRWTTYRGAHWRGVLDDCELTRENRRTGQVLVPRIVRFRAVTPSIDTLTVALVRGQDVLTWTDRAPALADALGAHRVAVSRARPGRLRVVVERSMPFARMLDAPAIPATADEVDLRTLDVGDTERGTPFRIRIRGKHLLVVGASGAGKGSLLWGPLRAMGPMIRDELVRLWVIDLKGGTETERGQDLFHRWATTPADALELLTEFRDSMLARQAWMREHQVRTCEITRETPYELLIIDELAMLTAYGDRSVVRDALRLLAEVLTQGRAADHTVAGYVQEPSKDVVDVRELFTTRICLGVTAASHVDMALGDGARDRGALADEIPGDEAHAGIGFVIDTGSRLPVRFRAGYVTDTEIDELVHRCTPGLTTDQPDAGEVLPFPTPTDQPDQDSDDRHDDQDDSEGGVA</sequence>
<keyword evidence="5" id="KW-1133">Transmembrane helix</keyword>
<reference evidence="7 8" key="1">
    <citation type="submission" date="2022-03" db="EMBL/GenBank/DDBJ databases">
        <title>Pseudonocardia alaer sp. nov., a novel actinomycete isolated from reed forest soil.</title>
        <authorList>
            <person name="Wang L."/>
        </authorList>
    </citation>
    <scope>NUCLEOTIDE SEQUENCE [LARGE SCALE GENOMIC DNA]</scope>
    <source>
        <strain evidence="7 8">Y-16303</strain>
    </source>
</reference>
<keyword evidence="7" id="KW-0132">Cell division</keyword>
<evidence type="ECO:0000256" key="1">
    <source>
        <dbReference type="ARBA" id="ARBA00022741"/>
    </source>
</evidence>
<organism evidence="7 8">
    <name type="scientific">Pseudonocardia alaniniphila</name>
    <dbReference type="NCBI Taxonomy" id="75291"/>
    <lineage>
        <taxon>Bacteria</taxon>
        <taxon>Bacillati</taxon>
        <taxon>Actinomycetota</taxon>
        <taxon>Actinomycetes</taxon>
        <taxon>Pseudonocardiales</taxon>
        <taxon>Pseudonocardiaceae</taxon>
        <taxon>Pseudonocardia</taxon>
    </lineage>
</organism>
<name>A0ABS9TMV9_9PSEU</name>
<dbReference type="Proteomes" id="UP001299970">
    <property type="component" value="Unassembled WGS sequence"/>
</dbReference>
<dbReference type="EMBL" id="JAKXMK010000028">
    <property type="protein sequence ID" value="MCH6169848.1"/>
    <property type="molecule type" value="Genomic_DNA"/>
</dbReference>
<comment type="caution">
    <text evidence="7">The sequence shown here is derived from an EMBL/GenBank/DDBJ whole genome shotgun (WGS) entry which is preliminary data.</text>
</comment>
<evidence type="ECO:0000256" key="3">
    <source>
        <dbReference type="PROSITE-ProRule" id="PRU00289"/>
    </source>
</evidence>
<evidence type="ECO:0000256" key="2">
    <source>
        <dbReference type="ARBA" id="ARBA00022840"/>
    </source>
</evidence>
<evidence type="ECO:0000313" key="7">
    <source>
        <dbReference type="EMBL" id="MCH6169848.1"/>
    </source>
</evidence>
<keyword evidence="1 3" id="KW-0547">Nucleotide-binding</keyword>
<keyword evidence="7" id="KW-0131">Cell cycle</keyword>
<dbReference type="Pfam" id="PF01580">
    <property type="entry name" value="FtsK_SpoIIIE"/>
    <property type="match status" value="1"/>
</dbReference>
<dbReference type="InterPro" id="IPR050206">
    <property type="entry name" value="FtsK/SpoIIIE/SftA"/>
</dbReference>
<evidence type="ECO:0000256" key="4">
    <source>
        <dbReference type="SAM" id="MobiDB-lite"/>
    </source>
</evidence>
<proteinExistence type="predicted"/>
<dbReference type="PANTHER" id="PTHR22683:SF41">
    <property type="entry name" value="DNA TRANSLOCASE FTSK"/>
    <property type="match status" value="1"/>
</dbReference>
<feature type="domain" description="FtsK" evidence="6">
    <location>
        <begin position="220"/>
        <end position="400"/>
    </location>
</feature>